<organism evidence="1 2">
    <name type="scientific">Clostridium collagenovorans DSM 3089</name>
    <dbReference type="NCBI Taxonomy" id="1121306"/>
    <lineage>
        <taxon>Bacteria</taxon>
        <taxon>Bacillati</taxon>
        <taxon>Bacillota</taxon>
        <taxon>Clostridia</taxon>
        <taxon>Eubacteriales</taxon>
        <taxon>Clostridiaceae</taxon>
        <taxon>Clostridium</taxon>
    </lineage>
</organism>
<dbReference type="InterPro" id="IPR006482">
    <property type="entry name" value="Cas7_Csh2/Csh2"/>
</dbReference>
<dbReference type="STRING" id="1121306.SAMN02745196_00932"/>
<dbReference type="Proteomes" id="UP000184526">
    <property type="component" value="Unassembled WGS sequence"/>
</dbReference>
<proteinExistence type="predicted"/>
<reference evidence="1 2" key="1">
    <citation type="submission" date="2016-11" db="EMBL/GenBank/DDBJ databases">
        <authorList>
            <person name="Jaros S."/>
            <person name="Januszkiewicz K."/>
            <person name="Wedrychowicz H."/>
        </authorList>
    </citation>
    <scope>NUCLEOTIDE SEQUENCE [LARGE SCALE GENOMIC DNA]</scope>
    <source>
        <strain evidence="1 2">DSM 3089</strain>
    </source>
</reference>
<dbReference type="NCBIfam" id="TIGR02589">
    <property type="entry name" value="cas_Csd2"/>
    <property type="match status" value="1"/>
</dbReference>
<dbReference type="InterPro" id="IPR013418">
    <property type="entry name" value="CRISPR-assoc_prot_Cas7/Csd2"/>
</dbReference>
<protein>
    <submittedName>
        <fullName evidence="1">CRISPR-associated protein Csd2</fullName>
    </submittedName>
</protein>
<dbReference type="GO" id="GO:0043571">
    <property type="term" value="P:maintenance of CRISPR repeat elements"/>
    <property type="evidence" value="ECO:0007669"/>
    <property type="project" value="InterPro"/>
</dbReference>
<keyword evidence="2" id="KW-1185">Reference proteome</keyword>
<evidence type="ECO:0000313" key="1">
    <source>
        <dbReference type="EMBL" id="SHH66286.1"/>
    </source>
</evidence>
<name>A0A1M5UTN5_9CLOT</name>
<dbReference type="EMBL" id="FQXP01000004">
    <property type="protein sequence ID" value="SHH66286.1"/>
    <property type="molecule type" value="Genomic_DNA"/>
</dbReference>
<sequence>MSNVINKRYEFVALFDVENGNPNGDPDSGNMPRIDPETGRGIVTDVCIKRKIRNYVDLVKDKAAGFEIYVKDGAILNLQHQRAYDHLKINNSTEAEKKAIAKDKESQKKLTKFMCDNFYDIRTFGAVMSTQVNCGTVRGPVQINFARSIDPIFQQEVGITRLAVTKEGEEKKTEMGRKHIVPYGLYKVEGYVSAELAKRTTGFTEADLELLWQAIINMFEHDHSAARGKMATRKLIVFEHESSLGNAPSHLLFDKVKVECVNSPARSISDYEIQIDKTPVEGVSIIEKL</sequence>
<accession>A0A1M5UTN5</accession>
<evidence type="ECO:0000313" key="2">
    <source>
        <dbReference type="Proteomes" id="UP000184526"/>
    </source>
</evidence>
<dbReference type="NCBIfam" id="TIGR01595">
    <property type="entry name" value="cas_CT1132"/>
    <property type="match status" value="1"/>
</dbReference>
<dbReference type="AlphaFoldDB" id="A0A1M5UTN5"/>
<dbReference type="OrthoDB" id="9776792at2"/>
<dbReference type="RefSeq" id="WP_072830597.1">
    <property type="nucleotide sequence ID" value="NZ_FQXP01000004.1"/>
</dbReference>
<gene>
    <name evidence="1" type="ORF">SAMN02745196_00932</name>
</gene>
<dbReference type="Pfam" id="PF05107">
    <property type="entry name" value="Cas_Cas7"/>
    <property type="match status" value="1"/>
</dbReference>